<dbReference type="CDD" id="cd00176">
    <property type="entry name" value="SPEC"/>
    <property type="match status" value="1"/>
</dbReference>
<dbReference type="InterPro" id="IPR018159">
    <property type="entry name" value="Spectrin/alpha-actinin"/>
</dbReference>
<dbReference type="SMART" id="SM00150">
    <property type="entry name" value="SPEC"/>
    <property type="match status" value="1"/>
</dbReference>
<dbReference type="Pfam" id="PF00435">
    <property type="entry name" value="Spectrin"/>
    <property type="match status" value="1"/>
</dbReference>
<dbReference type="PANTHER" id="PTHR11915">
    <property type="entry name" value="SPECTRIN/FILAMIN RELATED CYTOSKELETAL PROTEIN"/>
    <property type="match status" value="1"/>
</dbReference>
<dbReference type="HOGENOM" id="CLU_2136556_0_0_1"/>
<keyword evidence="1" id="KW-0677">Repeat</keyword>
<dbReference type="VEuPathDB" id="VectorBase:RPRC007539"/>
<dbReference type="Gene3D" id="1.20.58.60">
    <property type="match status" value="1"/>
</dbReference>
<dbReference type="AlphaFoldDB" id="T1HU19"/>
<organism evidence="2 3">
    <name type="scientific">Rhodnius prolixus</name>
    <name type="common">Triatomid bug</name>
    <dbReference type="NCBI Taxonomy" id="13249"/>
    <lineage>
        <taxon>Eukaryota</taxon>
        <taxon>Metazoa</taxon>
        <taxon>Ecdysozoa</taxon>
        <taxon>Arthropoda</taxon>
        <taxon>Hexapoda</taxon>
        <taxon>Insecta</taxon>
        <taxon>Pterygota</taxon>
        <taxon>Neoptera</taxon>
        <taxon>Paraneoptera</taxon>
        <taxon>Hemiptera</taxon>
        <taxon>Heteroptera</taxon>
        <taxon>Panheteroptera</taxon>
        <taxon>Cimicomorpha</taxon>
        <taxon>Reduviidae</taxon>
        <taxon>Triatominae</taxon>
        <taxon>Rhodnius</taxon>
    </lineage>
</organism>
<dbReference type="EnsemblMetazoa" id="RPRC007539-RA">
    <property type="protein sequence ID" value="RPRC007539-PA"/>
    <property type="gene ID" value="RPRC007539"/>
</dbReference>
<keyword evidence="3" id="KW-1185">Reference proteome</keyword>
<dbReference type="Proteomes" id="UP000015103">
    <property type="component" value="Unassembled WGS sequence"/>
</dbReference>
<reference evidence="2" key="1">
    <citation type="submission" date="2015-05" db="UniProtKB">
        <authorList>
            <consortium name="EnsemblMetazoa"/>
        </authorList>
    </citation>
    <scope>IDENTIFICATION</scope>
</reference>
<dbReference type="STRING" id="13249.T1HU19"/>
<dbReference type="InterPro" id="IPR002017">
    <property type="entry name" value="Spectrin_repeat"/>
</dbReference>
<name>T1HU19_RHOPR</name>
<dbReference type="GO" id="GO:0005737">
    <property type="term" value="C:cytoplasm"/>
    <property type="evidence" value="ECO:0007669"/>
    <property type="project" value="UniProtKB-ARBA"/>
</dbReference>
<dbReference type="SUPFAM" id="SSF46966">
    <property type="entry name" value="Spectrin repeat"/>
    <property type="match status" value="1"/>
</dbReference>
<sequence length="113" mass="12993">MIEKMTQLETAELGPDLKTVQALQRRHQNLERELAPVEEKVNRVNHLANTVKASYPNEKASVNNRQKEVLELWDVVKKKAVERRSRLESAVGQQIFMNSSKNLVSLKLRCISL</sequence>
<accession>T1HU19</accession>
<dbReference type="InParanoid" id="T1HU19"/>
<evidence type="ECO:0000313" key="2">
    <source>
        <dbReference type="EnsemblMetazoa" id="RPRC007539-PA"/>
    </source>
</evidence>
<evidence type="ECO:0000256" key="1">
    <source>
        <dbReference type="ARBA" id="ARBA00022737"/>
    </source>
</evidence>
<proteinExistence type="predicted"/>
<dbReference type="EMBL" id="ACPB03003124">
    <property type="status" value="NOT_ANNOTATED_CDS"/>
    <property type="molecule type" value="Genomic_DNA"/>
</dbReference>
<protein>
    <submittedName>
        <fullName evidence="2">Uncharacterized protein</fullName>
    </submittedName>
</protein>
<evidence type="ECO:0000313" key="3">
    <source>
        <dbReference type="Proteomes" id="UP000015103"/>
    </source>
</evidence>
<dbReference type="eggNOG" id="KOG0517">
    <property type="taxonomic scope" value="Eukaryota"/>
</dbReference>